<keyword evidence="2" id="KW-0732">Signal</keyword>
<gene>
    <name evidence="3" type="ORF">QQ91_0001850</name>
</gene>
<organism evidence="3 4">
    <name type="scientific">Lyngbya confervoides BDU141951</name>
    <dbReference type="NCBI Taxonomy" id="1574623"/>
    <lineage>
        <taxon>Bacteria</taxon>
        <taxon>Bacillati</taxon>
        <taxon>Cyanobacteriota</taxon>
        <taxon>Cyanophyceae</taxon>
        <taxon>Oscillatoriophycideae</taxon>
        <taxon>Oscillatoriales</taxon>
        <taxon>Microcoleaceae</taxon>
        <taxon>Lyngbya</taxon>
    </lineage>
</organism>
<proteinExistence type="predicted"/>
<dbReference type="SUPFAM" id="SSF48452">
    <property type="entry name" value="TPR-like"/>
    <property type="match status" value="1"/>
</dbReference>
<feature type="signal peptide" evidence="2">
    <location>
        <begin position="1"/>
        <end position="27"/>
    </location>
</feature>
<evidence type="ECO:0000313" key="3">
    <source>
        <dbReference type="EMBL" id="MCM1981574.1"/>
    </source>
</evidence>
<evidence type="ECO:0008006" key="5">
    <source>
        <dbReference type="Google" id="ProtNLM"/>
    </source>
</evidence>
<dbReference type="AlphaFoldDB" id="A0ABD4SZ48"/>
<evidence type="ECO:0000256" key="1">
    <source>
        <dbReference type="SAM" id="MobiDB-lite"/>
    </source>
</evidence>
<reference evidence="3 4" key="1">
    <citation type="journal article" date="2015" name="Genome Announc.">
        <title>Draft Genome Sequence of Filamentous Marine Cyanobacterium Lyngbya confervoides Strain BDU141951.</title>
        <authorList>
            <person name="Chandrababunaidu M.M."/>
            <person name="Sen D."/>
            <person name="Tripathy S."/>
        </authorList>
    </citation>
    <scope>NUCLEOTIDE SEQUENCE [LARGE SCALE GENOMIC DNA]</scope>
    <source>
        <strain evidence="3 4">BDU141951</strain>
    </source>
</reference>
<evidence type="ECO:0000313" key="4">
    <source>
        <dbReference type="Proteomes" id="UP000031561"/>
    </source>
</evidence>
<name>A0ABD4SZ48_9CYAN</name>
<protein>
    <recommendedName>
        <fullName evidence="5">Tetratricopeptide repeat protein</fullName>
    </recommendedName>
</protein>
<sequence>MQSFNHQSFGLGLGLIGSLLIGTSSVAANPAIVASSPPPQVFTTPTYDREPLPKALNTAQAWQTVAHNAMRDKDYHNSLVAYNKAIDLAFPEQRALLLEERGWVYYLSGYFNQASQDLQRAASLYLDQEDRQSYRNVIQMRRFIDTQARQLQPTPRQGELSQLDTASILP</sequence>
<feature type="region of interest" description="Disordered" evidence="1">
    <location>
        <begin position="151"/>
        <end position="170"/>
    </location>
</feature>
<comment type="caution">
    <text evidence="3">The sequence shown here is derived from an EMBL/GenBank/DDBJ whole genome shotgun (WGS) entry which is preliminary data.</text>
</comment>
<dbReference type="RefSeq" id="WP_166279265.1">
    <property type="nucleotide sequence ID" value="NZ_JTHE03000013.1"/>
</dbReference>
<dbReference type="Gene3D" id="1.25.40.10">
    <property type="entry name" value="Tetratricopeptide repeat domain"/>
    <property type="match status" value="1"/>
</dbReference>
<evidence type="ECO:0000256" key="2">
    <source>
        <dbReference type="SAM" id="SignalP"/>
    </source>
</evidence>
<dbReference type="Proteomes" id="UP000031561">
    <property type="component" value="Unassembled WGS sequence"/>
</dbReference>
<feature type="chain" id="PRO_5044858704" description="Tetratricopeptide repeat protein" evidence="2">
    <location>
        <begin position="28"/>
        <end position="170"/>
    </location>
</feature>
<keyword evidence="4" id="KW-1185">Reference proteome</keyword>
<dbReference type="EMBL" id="JTHE03000013">
    <property type="protein sequence ID" value="MCM1981574.1"/>
    <property type="molecule type" value="Genomic_DNA"/>
</dbReference>
<dbReference type="InterPro" id="IPR011990">
    <property type="entry name" value="TPR-like_helical_dom_sf"/>
</dbReference>
<accession>A0ABD4SZ48</accession>